<name>A0A6A1VUK9_9ROSI</name>
<comment type="caution">
    <text evidence="2">The sequence shown here is derived from an EMBL/GenBank/DDBJ whole genome shotgun (WGS) entry which is preliminary data.</text>
</comment>
<evidence type="ECO:0000256" key="1">
    <source>
        <dbReference type="SAM" id="MobiDB-lite"/>
    </source>
</evidence>
<feature type="region of interest" description="Disordered" evidence="1">
    <location>
        <begin position="132"/>
        <end position="178"/>
    </location>
</feature>
<gene>
    <name evidence="2" type="ORF">CJ030_MR4G015721</name>
</gene>
<organism evidence="2 3">
    <name type="scientific">Morella rubra</name>
    <name type="common">Chinese bayberry</name>
    <dbReference type="NCBI Taxonomy" id="262757"/>
    <lineage>
        <taxon>Eukaryota</taxon>
        <taxon>Viridiplantae</taxon>
        <taxon>Streptophyta</taxon>
        <taxon>Embryophyta</taxon>
        <taxon>Tracheophyta</taxon>
        <taxon>Spermatophyta</taxon>
        <taxon>Magnoliopsida</taxon>
        <taxon>eudicotyledons</taxon>
        <taxon>Gunneridae</taxon>
        <taxon>Pentapetalae</taxon>
        <taxon>rosids</taxon>
        <taxon>fabids</taxon>
        <taxon>Fagales</taxon>
        <taxon>Myricaceae</taxon>
        <taxon>Morella</taxon>
    </lineage>
</organism>
<sequence length="178" mass="19191">MRIAYIFLSKYPSFTYSVLLIPRSIALFLRVKNEESTGSSHVGGEVLPKGESRRFRNSSQLSGNFLSIHNASVLVGFITTKVLQKWLGSYLYNLGVEKVSSTNGIPDAMSPAESPGATGTLLVFGVNRPIRSSLEAGRGPPRTDETSAALSPTRRTPEDPEAGEVPARGPQLVQLLTS</sequence>
<dbReference type="EMBL" id="RXIC02000022">
    <property type="protein sequence ID" value="KAB1216644.1"/>
    <property type="molecule type" value="Genomic_DNA"/>
</dbReference>
<accession>A0A6A1VUK9</accession>
<protein>
    <submittedName>
        <fullName evidence="2">Uncharacterized protein</fullName>
    </submittedName>
</protein>
<proteinExistence type="predicted"/>
<dbReference type="AlphaFoldDB" id="A0A6A1VUK9"/>
<keyword evidence="3" id="KW-1185">Reference proteome</keyword>
<evidence type="ECO:0000313" key="3">
    <source>
        <dbReference type="Proteomes" id="UP000516437"/>
    </source>
</evidence>
<dbReference type="Proteomes" id="UP000516437">
    <property type="component" value="Chromosome 4"/>
</dbReference>
<reference evidence="2 3" key="1">
    <citation type="journal article" date="2019" name="Plant Biotechnol. J.">
        <title>The red bayberry genome and genetic basis of sex determination.</title>
        <authorList>
            <person name="Jia H.M."/>
            <person name="Jia H.J."/>
            <person name="Cai Q.L."/>
            <person name="Wang Y."/>
            <person name="Zhao H.B."/>
            <person name="Yang W.F."/>
            <person name="Wang G.Y."/>
            <person name="Li Y.H."/>
            <person name="Zhan D.L."/>
            <person name="Shen Y.T."/>
            <person name="Niu Q.F."/>
            <person name="Chang L."/>
            <person name="Qiu J."/>
            <person name="Zhao L."/>
            <person name="Xie H.B."/>
            <person name="Fu W.Y."/>
            <person name="Jin J."/>
            <person name="Li X.W."/>
            <person name="Jiao Y."/>
            <person name="Zhou C.C."/>
            <person name="Tu T."/>
            <person name="Chai C.Y."/>
            <person name="Gao J.L."/>
            <person name="Fan L.J."/>
            <person name="van de Weg E."/>
            <person name="Wang J.Y."/>
            <person name="Gao Z.S."/>
        </authorList>
    </citation>
    <scope>NUCLEOTIDE SEQUENCE [LARGE SCALE GENOMIC DNA]</scope>
    <source>
        <tissue evidence="2">Leaves</tissue>
    </source>
</reference>
<evidence type="ECO:0000313" key="2">
    <source>
        <dbReference type="EMBL" id="KAB1216644.1"/>
    </source>
</evidence>